<feature type="signal peptide" evidence="2">
    <location>
        <begin position="1"/>
        <end position="19"/>
    </location>
</feature>
<name>A0A811UTD0_CERCA</name>
<evidence type="ECO:0000313" key="4">
    <source>
        <dbReference type="Proteomes" id="UP000606786"/>
    </source>
</evidence>
<accession>A0A811UTD0</accession>
<evidence type="ECO:0000256" key="2">
    <source>
        <dbReference type="SAM" id="SignalP"/>
    </source>
</evidence>
<feature type="compositionally biased region" description="Polar residues" evidence="1">
    <location>
        <begin position="88"/>
        <end position="98"/>
    </location>
</feature>
<protein>
    <submittedName>
        <fullName evidence="3">(Mediterranean fruit fly) hypothetical protein</fullName>
    </submittedName>
</protein>
<organism evidence="3 4">
    <name type="scientific">Ceratitis capitata</name>
    <name type="common">Mediterranean fruit fly</name>
    <name type="synonym">Tephritis capitata</name>
    <dbReference type="NCBI Taxonomy" id="7213"/>
    <lineage>
        <taxon>Eukaryota</taxon>
        <taxon>Metazoa</taxon>
        <taxon>Ecdysozoa</taxon>
        <taxon>Arthropoda</taxon>
        <taxon>Hexapoda</taxon>
        <taxon>Insecta</taxon>
        <taxon>Pterygota</taxon>
        <taxon>Neoptera</taxon>
        <taxon>Endopterygota</taxon>
        <taxon>Diptera</taxon>
        <taxon>Brachycera</taxon>
        <taxon>Muscomorpha</taxon>
        <taxon>Tephritoidea</taxon>
        <taxon>Tephritidae</taxon>
        <taxon>Ceratitis</taxon>
        <taxon>Ceratitis</taxon>
    </lineage>
</organism>
<dbReference type="Proteomes" id="UP000606786">
    <property type="component" value="Unassembled WGS sequence"/>
</dbReference>
<feature type="chain" id="PRO_5032351471" evidence="2">
    <location>
        <begin position="20"/>
        <end position="126"/>
    </location>
</feature>
<proteinExistence type="predicted"/>
<keyword evidence="2" id="KW-0732">Signal</keyword>
<keyword evidence="4" id="KW-1185">Reference proteome</keyword>
<dbReference type="EMBL" id="CAJHJT010000012">
    <property type="protein sequence ID" value="CAD7000243.1"/>
    <property type="molecule type" value="Genomic_DNA"/>
</dbReference>
<sequence>MMRVRLVILKVVEATALRAAPTSPTAVERQYNGQWRLLSPIVELIVRIVRQLSTTNTALRFTAAANTLPTHQIKRRAQADAESESELEQQAKNQLTHRQYSSLVRTGRRHQTHSPVVSALCRVTKE</sequence>
<feature type="region of interest" description="Disordered" evidence="1">
    <location>
        <begin position="71"/>
        <end position="98"/>
    </location>
</feature>
<evidence type="ECO:0000256" key="1">
    <source>
        <dbReference type="SAM" id="MobiDB-lite"/>
    </source>
</evidence>
<gene>
    <name evidence="3" type="ORF">CCAP1982_LOCUS8735</name>
</gene>
<evidence type="ECO:0000313" key="3">
    <source>
        <dbReference type="EMBL" id="CAD7000243.1"/>
    </source>
</evidence>
<comment type="caution">
    <text evidence="3">The sequence shown here is derived from an EMBL/GenBank/DDBJ whole genome shotgun (WGS) entry which is preliminary data.</text>
</comment>
<dbReference type="AlphaFoldDB" id="A0A811UTD0"/>
<reference evidence="3" key="1">
    <citation type="submission" date="2020-11" db="EMBL/GenBank/DDBJ databases">
        <authorList>
            <person name="Whitehead M."/>
        </authorList>
    </citation>
    <scope>NUCLEOTIDE SEQUENCE</scope>
    <source>
        <strain evidence="3">EGII</strain>
    </source>
</reference>